<dbReference type="OrthoDB" id="1450312at2"/>
<dbReference type="Proteomes" id="UP000255231">
    <property type="component" value="Unassembled WGS sequence"/>
</dbReference>
<evidence type="ECO:0000313" key="1">
    <source>
        <dbReference type="EMBL" id="SIQ21426.1"/>
    </source>
</evidence>
<accession>A0A381FDI9</accession>
<gene>
    <name evidence="2" type="ORF">NCTC13560_02647</name>
    <name evidence="1" type="ORF">SAMN05421682_103190</name>
</gene>
<reference evidence="1 3" key="1">
    <citation type="submission" date="2017-01" db="EMBL/GenBank/DDBJ databases">
        <authorList>
            <person name="Varghese N."/>
            <person name="Submissions S."/>
        </authorList>
    </citation>
    <scope>NUCLEOTIDE SEQUENCE [LARGE SCALE GENOMIC DNA]</scope>
    <source>
        <strain evidence="1 3">ATCC 27950</strain>
    </source>
</reference>
<name>A0A381FDI9_9FLAO</name>
<dbReference type="RefSeq" id="WP_076559149.1">
    <property type="nucleotide sequence ID" value="NZ_CP033929.1"/>
</dbReference>
<dbReference type="AlphaFoldDB" id="A0A381FDI9"/>
<evidence type="ECO:0000313" key="2">
    <source>
        <dbReference type="EMBL" id="SUX44646.1"/>
    </source>
</evidence>
<protein>
    <submittedName>
        <fullName evidence="2">Uncharacterized protein</fullName>
    </submittedName>
</protein>
<organism evidence="2 4">
    <name type="scientific">Chryseobacterium indoltheticum</name>
    <dbReference type="NCBI Taxonomy" id="254"/>
    <lineage>
        <taxon>Bacteria</taxon>
        <taxon>Pseudomonadati</taxon>
        <taxon>Bacteroidota</taxon>
        <taxon>Flavobacteriia</taxon>
        <taxon>Flavobacteriales</taxon>
        <taxon>Weeksellaceae</taxon>
        <taxon>Chryseobacterium group</taxon>
        <taxon>Chryseobacterium</taxon>
    </lineage>
</organism>
<dbReference type="EMBL" id="FTMF01000003">
    <property type="protein sequence ID" value="SIQ21426.1"/>
    <property type="molecule type" value="Genomic_DNA"/>
</dbReference>
<dbReference type="Proteomes" id="UP000185725">
    <property type="component" value="Unassembled WGS sequence"/>
</dbReference>
<dbReference type="NCBIfam" id="NF047798">
    <property type="entry name" value="leader_Chryseo"/>
    <property type="match status" value="1"/>
</dbReference>
<dbReference type="GeneID" id="303674050"/>
<proteinExistence type="predicted"/>
<keyword evidence="3" id="KW-1185">Reference proteome</keyword>
<dbReference type="EMBL" id="UFVS01000001">
    <property type="protein sequence ID" value="SUX44646.1"/>
    <property type="molecule type" value="Genomic_DNA"/>
</dbReference>
<dbReference type="InterPro" id="IPR058074">
    <property type="entry name" value="Bacteriocin-like"/>
</dbReference>
<dbReference type="KEGG" id="cil:EG358_10095"/>
<reference evidence="2 4" key="2">
    <citation type="submission" date="2018-06" db="EMBL/GenBank/DDBJ databases">
        <authorList>
            <consortium name="Pathogen Informatics"/>
            <person name="Doyle S."/>
        </authorList>
    </citation>
    <scope>NUCLEOTIDE SEQUENCE [LARGE SCALE GENOMIC DNA]</scope>
    <source>
        <strain evidence="2 4">NCTC13560</strain>
    </source>
</reference>
<sequence length="70" mass="7890">MKNFKKISRKELKDIKGGGRADDCFAHFVPGDQIPEDGGYNCPCKLVWCPQRGSCIHQNMYDPQDCQTGL</sequence>
<evidence type="ECO:0000313" key="3">
    <source>
        <dbReference type="Proteomes" id="UP000185725"/>
    </source>
</evidence>
<evidence type="ECO:0000313" key="4">
    <source>
        <dbReference type="Proteomes" id="UP000255231"/>
    </source>
</evidence>